<accession>A0A9P6CRL4</accession>
<comment type="caution">
    <text evidence="1">The sequence shown here is derived from an EMBL/GenBank/DDBJ whole genome shotgun (WGS) entry which is preliminary data.</text>
</comment>
<dbReference type="Pfam" id="PF18759">
    <property type="entry name" value="Plavaka"/>
    <property type="match status" value="1"/>
</dbReference>
<keyword evidence="2" id="KW-1185">Reference proteome</keyword>
<reference evidence="1" key="1">
    <citation type="submission" date="2020-11" db="EMBL/GenBank/DDBJ databases">
        <authorList>
            <consortium name="DOE Joint Genome Institute"/>
            <person name="Ahrendt S."/>
            <person name="Riley R."/>
            <person name="Andreopoulos W."/>
            <person name="Labutti K."/>
            <person name="Pangilinan J."/>
            <person name="Ruiz-Duenas F.J."/>
            <person name="Barrasa J.M."/>
            <person name="Sanchez-Garcia M."/>
            <person name="Camarero S."/>
            <person name="Miyauchi S."/>
            <person name="Serrano A."/>
            <person name="Linde D."/>
            <person name="Babiker R."/>
            <person name="Drula E."/>
            <person name="Ayuso-Fernandez I."/>
            <person name="Pacheco R."/>
            <person name="Padilla G."/>
            <person name="Ferreira P."/>
            <person name="Barriuso J."/>
            <person name="Kellner H."/>
            <person name="Castanera R."/>
            <person name="Alfaro M."/>
            <person name="Ramirez L."/>
            <person name="Pisabarro A.G."/>
            <person name="Kuo A."/>
            <person name="Tritt A."/>
            <person name="Lipzen A."/>
            <person name="He G."/>
            <person name="Yan M."/>
            <person name="Ng V."/>
            <person name="Cullen D."/>
            <person name="Martin F."/>
            <person name="Rosso M.-N."/>
            <person name="Henrissat B."/>
            <person name="Hibbett D."/>
            <person name="Martinez A.T."/>
            <person name="Grigoriev I.V."/>
        </authorList>
    </citation>
    <scope>NUCLEOTIDE SEQUENCE</scope>
    <source>
        <strain evidence="1">CIRM-BRFM 674</strain>
    </source>
</reference>
<dbReference type="Proteomes" id="UP000807469">
    <property type="component" value="Unassembled WGS sequence"/>
</dbReference>
<evidence type="ECO:0000313" key="2">
    <source>
        <dbReference type="Proteomes" id="UP000807469"/>
    </source>
</evidence>
<protein>
    <submittedName>
        <fullName evidence="1">Uncharacterized protein</fullName>
    </submittedName>
</protein>
<dbReference type="InterPro" id="IPR041078">
    <property type="entry name" value="Plavaka"/>
</dbReference>
<gene>
    <name evidence="1" type="ORF">BDN70DRAFT_820240</name>
</gene>
<sequence>DWKVAEWAVKDGPGQKAFDRFLEIPGIKEKLGLSFHNVRSMYQKMDSLPARAGEWKEQPLAFDDRPEDKFTIRYRDPIAAIRSLWADPANQKHLVYSPKKIQQPLEFYLNTHHGT</sequence>
<evidence type="ECO:0000313" key="1">
    <source>
        <dbReference type="EMBL" id="KAF9471250.1"/>
    </source>
</evidence>
<dbReference type="AlphaFoldDB" id="A0A9P6CRL4"/>
<dbReference type="OrthoDB" id="2688393at2759"/>
<feature type="non-terminal residue" evidence="1">
    <location>
        <position position="1"/>
    </location>
</feature>
<name>A0A9P6CRL4_9AGAR</name>
<dbReference type="EMBL" id="MU155724">
    <property type="protein sequence ID" value="KAF9471250.1"/>
    <property type="molecule type" value="Genomic_DNA"/>
</dbReference>
<organism evidence="1 2">
    <name type="scientific">Pholiota conissans</name>
    <dbReference type="NCBI Taxonomy" id="109636"/>
    <lineage>
        <taxon>Eukaryota</taxon>
        <taxon>Fungi</taxon>
        <taxon>Dikarya</taxon>
        <taxon>Basidiomycota</taxon>
        <taxon>Agaricomycotina</taxon>
        <taxon>Agaricomycetes</taxon>
        <taxon>Agaricomycetidae</taxon>
        <taxon>Agaricales</taxon>
        <taxon>Agaricineae</taxon>
        <taxon>Strophariaceae</taxon>
        <taxon>Pholiota</taxon>
    </lineage>
</organism>
<proteinExistence type="predicted"/>